<feature type="compositionally biased region" description="Basic and acidic residues" evidence="1">
    <location>
        <begin position="39"/>
        <end position="49"/>
    </location>
</feature>
<proteinExistence type="predicted"/>
<dbReference type="RefSeq" id="XP_013411446.2">
    <property type="nucleotide sequence ID" value="XM_013555992.2"/>
</dbReference>
<dbReference type="PANTHER" id="PTHR22529">
    <property type="entry name" value="EPITHELIAL-STROMAL INTERACTION PROTEIN 1"/>
    <property type="match status" value="1"/>
</dbReference>
<reference evidence="4" key="1">
    <citation type="submission" date="2025-08" db="UniProtKB">
        <authorList>
            <consortium name="RefSeq"/>
        </authorList>
    </citation>
    <scope>IDENTIFICATION</scope>
    <source>
        <tissue evidence="4">Gonads</tissue>
    </source>
</reference>
<dbReference type="PROSITE" id="PS51140">
    <property type="entry name" value="CUE"/>
    <property type="match status" value="1"/>
</dbReference>
<dbReference type="OrthoDB" id="10053624at2759"/>
<feature type="compositionally biased region" description="Polar residues" evidence="1">
    <location>
        <begin position="232"/>
        <end position="243"/>
    </location>
</feature>
<dbReference type="Proteomes" id="UP000085678">
    <property type="component" value="Unplaced"/>
</dbReference>
<dbReference type="GO" id="GO:0043130">
    <property type="term" value="F:ubiquitin binding"/>
    <property type="evidence" value="ECO:0007669"/>
    <property type="project" value="InterPro"/>
</dbReference>
<dbReference type="AlphaFoldDB" id="A0A1S3JMT3"/>
<protein>
    <submittedName>
        <fullName evidence="4">Epithelial-stromal interaction protein 1-like</fullName>
    </submittedName>
</protein>
<organism evidence="3 4">
    <name type="scientific">Lingula anatina</name>
    <name type="common">Brachiopod</name>
    <name type="synonym">Lingula unguis</name>
    <dbReference type="NCBI Taxonomy" id="7574"/>
    <lineage>
        <taxon>Eukaryota</taxon>
        <taxon>Metazoa</taxon>
        <taxon>Spiralia</taxon>
        <taxon>Lophotrochozoa</taxon>
        <taxon>Brachiopoda</taxon>
        <taxon>Linguliformea</taxon>
        <taxon>Lingulata</taxon>
        <taxon>Lingulida</taxon>
        <taxon>Linguloidea</taxon>
        <taxon>Lingulidae</taxon>
        <taxon>Lingula</taxon>
    </lineage>
</organism>
<feature type="domain" description="CUE" evidence="2">
    <location>
        <begin position="284"/>
        <end position="323"/>
    </location>
</feature>
<feature type="compositionally biased region" description="Basic and acidic residues" evidence="1">
    <location>
        <begin position="141"/>
        <end position="184"/>
    </location>
</feature>
<feature type="compositionally biased region" description="Basic and acidic residues" evidence="1">
    <location>
        <begin position="206"/>
        <end position="221"/>
    </location>
</feature>
<dbReference type="InterPro" id="IPR026185">
    <property type="entry name" value="EPSTI1"/>
</dbReference>
<sequence>MSKTFTNRASTTGTRPTNPAARGRGRGRGVGRGQMPPKNSREPKPKMDEQQEQQPQDLEQKVEHRGGYSVISPNEKKRQEVTKQAAKETEAYEKHKQQSKPTYVSYVGTVGGGSVSEDEVRKKAQTQQRQAKYNRLQKSQQWRDEKRQREEAEFEKKKTEQRRKAEEKERKDAERGKGLREEHRRHNLAFFEKKFEAQQQTQQPEPQREKMQQKAPPETRPKSKPKSSIKSVTESLNAATLHSSPHAHHGSGNNDTVAPSIEENLYHEEDYEDEAAGYYNDCHEESSELDQLWALFPNHERSYLEELLEDTGSIEAVAAILAG</sequence>
<dbReference type="InterPro" id="IPR003892">
    <property type="entry name" value="CUE"/>
</dbReference>
<dbReference type="InParanoid" id="A0A1S3JMT3"/>
<evidence type="ECO:0000313" key="4">
    <source>
        <dbReference type="RefSeq" id="XP_013411446.2"/>
    </source>
</evidence>
<evidence type="ECO:0000313" key="3">
    <source>
        <dbReference type="Proteomes" id="UP000085678"/>
    </source>
</evidence>
<feature type="compositionally biased region" description="Basic and acidic residues" evidence="1">
    <location>
        <begin position="74"/>
        <end position="96"/>
    </location>
</feature>
<keyword evidence="3" id="KW-1185">Reference proteome</keyword>
<accession>A0A1S3JMT3</accession>
<feature type="compositionally biased region" description="Polar residues" evidence="1">
    <location>
        <begin position="1"/>
        <end position="17"/>
    </location>
</feature>
<evidence type="ECO:0000259" key="2">
    <source>
        <dbReference type="PROSITE" id="PS51140"/>
    </source>
</evidence>
<gene>
    <name evidence="4" type="primary">LOC106174430</name>
</gene>
<feature type="region of interest" description="Disordered" evidence="1">
    <location>
        <begin position="1"/>
        <end position="283"/>
    </location>
</feature>
<dbReference type="PANTHER" id="PTHR22529:SF1">
    <property type="entry name" value="EPITHELIAL-STROMAL INTERACTION PROTEIN 1"/>
    <property type="match status" value="1"/>
</dbReference>
<dbReference type="KEGG" id="lak:106174430"/>
<evidence type="ECO:0000256" key="1">
    <source>
        <dbReference type="SAM" id="MobiDB-lite"/>
    </source>
</evidence>
<dbReference type="GeneID" id="106174430"/>
<dbReference type="OMA" id="EDKQIQM"/>
<dbReference type="STRING" id="7574.A0A1S3JMT3"/>
<name>A0A1S3JMT3_LINAN</name>